<keyword evidence="2" id="KW-1185">Reference proteome</keyword>
<reference evidence="1" key="1">
    <citation type="submission" date="2021-10" db="EMBL/GenBank/DDBJ databases">
        <title>Tropical sea cucumber genome reveals ecological adaptation and Cuvierian tubules defense mechanism.</title>
        <authorList>
            <person name="Chen T."/>
        </authorList>
    </citation>
    <scope>NUCLEOTIDE SEQUENCE</scope>
    <source>
        <strain evidence="1">Nanhai2018</strain>
        <tissue evidence="1">Muscle</tissue>
    </source>
</reference>
<evidence type="ECO:0000313" key="2">
    <source>
        <dbReference type="Proteomes" id="UP001152320"/>
    </source>
</evidence>
<protein>
    <submittedName>
        <fullName evidence="1">Uncharacterized protein</fullName>
    </submittedName>
</protein>
<comment type="caution">
    <text evidence="1">The sequence shown here is derived from an EMBL/GenBank/DDBJ whole genome shotgun (WGS) entry which is preliminary data.</text>
</comment>
<sequence length="121" mass="13381">MDNPKGEKVPSKERKGETGFRQFVVDLTESFTLPNAIEIATILDFPPAHIDRTERDTPDGHVFSRLLQEKGVISQRDISPLIDALTKAGLHGIADDLQESFTRNVLGNGLSPVNIPKFQSK</sequence>
<dbReference type="OrthoDB" id="10584774at2759"/>
<name>A0A9Q0YD19_HOLLE</name>
<gene>
    <name evidence="1" type="ORF">HOLleu_42401</name>
</gene>
<dbReference type="AlphaFoldDB" id="A0A9Q0YD19"/>
<dbReference type="SUPFAM" id="SSF47986">
    <property type="entry name" value="DEATH domain"/>
    <property type="match status" value="1"/>
</dbReference>
<evidence type="ECO:0000313" key="1">
    <source>
        <dbReference type="EMBL" id="KAJ8019185.1"/>
    </source>
</evidence>
<organism evidence="1 2">
    <name type="scientific">Holothuria leucospilota</name>
    <name type="common">Black long sea cucumber</name>
    <name type="synonym">Mertensiothuria leucospilota</name>
    <dbReference type="NCBI Taxonomy" id="206669"/>
    <lineage>
        <taxon>Eukaryota</taxon>
        <taxon>Metazoa</taxon>
        <taxon>Echinodermata</taxon>
        <taxon>Eleutherozoa</taxon>
        <taxon>Echinozoa</taxon>
        <taxon>Holothuroidea</taxon>
        <taxon>Aspidochirotacea</taxon>
        <taxon>Aspidochirotida</taxon>
        <taxon>Holothuriidae</taxon>
        <taxon>Holothuria</taxon>
    </lineage>
</organism>
<dbReference type="EMBL" id="JAIZAY010000067">
    <property type="protein sequence ID" value="KAJ8019185.1"/>
    <property type="molecule type" value="Genomic_DNA"/>
</dbReference>
<dbReference type="Proteomes" id="UP001152320">
    <property type="component" value="Unassembled WGS sequence"/>
</dbReference>
<accession>A0A9Q0YD19</accession>
<dbReference type="InterPro" id="IPR011029">
    <property type="entry name" value="DEATH-like_dom_sf"/>
</dbReference>
<proteinExistence type="predicted"/>